<dbReference type="InterPro" id="IPR001841">
    <property type="entry name" value="Znf_RING"/>
</dbReference>
<keyword evidence="7" id="KW-0805">Transcription regulation</keyword>
<dbReference type="PROSITE" id="PS50089">
    <property type="entry name" value="ZF_RING_2"/>
    <property type="match status" value="1"/>
</dbReference>
<dbReference type="PANTHER" id="PTHR12360:SF12">
    <property type="entry name" value="TRANSCRIPTIONAL REPRESSOR NF-X1"/>
    <property type="match status" value="1"/>
</dbReference>
<evidence type="ECO:0008006" key="15">
    <source>
        <dbReference type="Google" id="ProtNLM"/>
    </source>
</evidence>
<dbReference type="PANTHER" id="PTHR12360">
    <property type="entry name" value="NUCLEAR TRANSCRIPTION FACTOR, X-BOX BINDING 1 NFX1"/>
    <property type="match status" value="1"/>
</dbReference>
<organism evidence="13 14">
    <name type="scientific">Pichia inconspicua</name>
    <dbReference type="NCBI Taxonomy" id="52247"/>
    <lineage>
        <taxon>Eukaryota</taxon>
        <taxon>Fungi</taxon>
        <taxon>Dikarya</taxon>
        <taxon>Ascomycota</taxon>
        <taxon>Saccharomycotina</taxon>
        <taxon>Pichiomycetes</taxon>
        <taxon>Pichiales</taxon>
        <taxon>Pichiaceae</taxon>
        <taxon>Pichia</taxon>
    </lineage>
</organism>
<dbReference type="SUPFAM" id="SSF82708">
    <property type="entry name" value="R3H domain"/>
    <property type="match status" value="1"/>
</dbReference>
<evidence type="ECO:0000256" key="2">
    <source>
        <dbReference type="ARBA" id="ARBA00007269"/>
    </source>
</evidence>
<evidence type="ECO:0000256" key="6">
    <source>
        <dbReference type="ARBA" id="ARBA00022833"/>
    </source>
</evidence>
<comment type="similarity">
    <text evidence="2">Belongs to the NFX1 family.</text>
</comment>
<evidence type="ECO:0000313" key="13">
    <source>
        <dbReference type="EMBL" id="TID30412.1"/>
    </source>
</evidence>
<dbReference type="GO" id="GO:0000977">
    <property type="term" value="F:RNA polymerase II transcription regulatory region sequence-specific DNA binding"/>
    <property type="evidence" value="ECO:0007669"/>
    <property type="project" value="TreeGrafter"/>
</dbReference>
<keyword evidence="4" id="KW-0677">Repeat</keyword>
<name>A0A4T0X5Y5_9ASCO</name>
<evidence type="ECO:0000256" key="10">
    <source>
        <dbReference type="PROSITE-ProRule" id="PRU00175"/>
    </source>
</evidence>
<dbReference type="GO" id="GO:0008270">
    <property type="term" value="F:zinc ion binding"/>
    <property type="evidence" value="ECO:0007669"/>
    <property type="project" value="UniProtKB-KW"/>
</dbReference>
<dbReference type="InterPro" id="IPR001374">
    <property type="entry name" value="R3H_dom"/>
</dbReference>
<dbReference type="EMBL" id="SELW01000150">
    <property type="protein sequence ID" value="TID30412.1"/>
    <property type="molecule type" value="Genomic_DNA"/>
</dbReference>
<dbReference type="GO" id="GO:0000122">
    <property type="term" value="P:negative regulation of transcription by RNA polymerase II"/>
    <property type="evidence" value="ECO:0007669"/>
    <property type="project" value="TreeGrafter"/>
</dbReference>
<protein>
    <recommendedName>
        <fullName evidence="15">R3H domain-containing protein</fullName>
    </recommendedName>
</protein>
<feature type="domain" description="R3H" evidence="12">
    <location>
        <begin position="687"/>
        <end position="750"/>
    </location>
</feature>
<dbReference type="InterPro" id="IPR034078">
    <property type="entry name" value="NFX1_fam"/>
</dbReference>
<dbReference type="SUPFAM" id="SSF57850">
    <property type="entry name" value="RING/U-box"/>
    <property type="match status" value="1"/>
</dbReference>
<dbReference type="SMART" id="SM00438">
    <property type="entry name" value="ZnF_NFX"/>
    <property type="match status" value="8"/>
</dbReference>
<evidence type="ECO:0000256" key="9">
    <source>
        <dbReference type="ARBA" id="ARBA00023242"/>
    </source>
</evidence>
<evidence type="ECO:0000259" key="12">
    <source>
        <dbReference type="PROSITE" id="PS51061"/>
    </source>
</evidence>
<dbReference type="CDD" id="cd06008">
    <property type="entry name" value="NF-X1-zinc-finger"/>
    <property type="match status" value="4"/>
</dbReference>
<gene>
    <name evidence="13" type="ORF">CANINC_001013</name>
</gene>
<comment type="subcellular location">
    <subcellularLocation>
        <location evidence="1">Nucleus</location>
    </subcellularLocation>
</comment>
<evidence type="ECO:0000256" key="1">
    <source>
        <dbReference type="ARBA" id="ARBA00004123"/>
    </source>
</evidence>
<dbReference type="InterPro" id="IPR000967">
    <property type="entry name" value="Znf_NFX1"/>
</dbReference>
<dbReference type="Pfam" id="PF01424">
    <property type="entry name" value="R3H"/>
    <property type="match status" value="1"/>
</dbReference>
<keyword evidence="6" id="KW-0862">Zinc</keyword>
<dbReference type="OrthoDB" id="6512771at2759"/>
<evidence type="ECO:0000313" key="14">
    <source>
        <dbReference type="Proteomes" id="UP000307173"/>
    </source>
</evidence>
<dbReference type="GO" id="GO:0000981">
    <property type="term" value="F:DNA-binding transcription factor activity, RNA polymerase II-specific"/>
    <property type="evidence" value="ECO:0007669"/>
    <property type="project" value="TreeGrafter"/>
</dbReference>
<dbReference type="Gene3D" id="3.30.1370.50">
    <property type="entry name" value="R3H-like domain"/>
    <property type="match status" value="1"/>
</dbReference>
<feature type="domain" description="RING-type" evidence="11">
    <location>
        <begin position="32"/>
        <end position="77"/>
    </location>
</feature>
<evidence type="ECO:0000256" key="7">
    <source>
        <dbReference type="ARBA" id="ARBA00023015"/>
    </source>
</evidence>
<evidence type="ECO:0000256" key="5">
    <source>
        <dbReference type="ARBA" id="ARBA00022771"/>
    </source>
</evidence>
<keyword evidence="5 10" id="KW-0863">Zinc-finger</keyword>
<evidence type="ECO:0000259" key="11">
    <source>
        <dbReference type="PROSITE" id="PS50089"/>
    </source>
</evidence>
<evidence type="ECO:0000256" key="3">
    <source>
        <dbReference type="ARBA" id="ARBA00022723"/>
    </source>
</evidence>
<reference evidence="13 14" key="1">
    <citation type="journal article" date="2019" name="Front. Genet.">
        <title>Whole-Genome Sequencing of the Opportunistic Yeast Pathogen Candida inconspicua Uncovers Its Hybrid Origin.</title>
        <authorList>
            <person name="Mixao V."/>
            <person name="Hansen A.P."/>
            <person name="Saus E."/>
            <person name="Boekhout T."/>
            <person name="Lass-Florl C."/>
            <person name="Gabaldon T."/>
        </authorList>
    </citation>
    <scope>NUCLEOTIDE SEQUENCE [LARGE SCALE GENOMIC DNA]</scope>
    <source>
        <strain evidence="13 14">CBS 180</strain>
    </source>
</reference>
<evidence type="ECO:0000256" key="8">
    <source>
        <dbReference type="ARBA" id="ARBA00023163"/>
    </source>
</evidence>
<dbReference type="STRING" id="52247.A0A4T0X5Y5"/>
<keyword evidence="14" id="KW-1185">Reference proteome</keyword>
<dbReference type="InterPro" id="IPR036867">
    <property type="entry name" value="R3H_dom_sf"/>
</dbReference>
<accession>A0A4T0X5Y5</accession>
<dbReference type="GO" id="GO:0005634">
    <property type="term" value="C:nucleus"/>
    <property type="evidence" value="ECO:0007669"/>
    <property type="project" value="UniProtKB-SubCell"/>
</dbReference>
<dbReference type="Proteomes" id="UP000307173">
    <property type="component" value="Unassembled WGS sequence"/>
</dbReference>
<evidence type="ECO:0000256" key="4">
    <source>
        <dbReference type="ARBA" id="ARBA00022737"/>
    </source>
</evidence>
<comment type="caution">
    <text evidence="13">The sequence shown here is derived from an EMBL/GenBank/DDBJ whole genome shotgun (WGS) entry which is preliminary data.</text>
</comment>
<dbReference type="PROSITE" id="PS51061">
    <property type="entry name" value="R3H"/>
    <property type="match status" value="1"/>
</dbReference>
<dbReference type="AlphaFoldDB" id="A0A4T0X5Y5"/>
<dbReference type="Pfam" id="PF01422">
    <property type="entry name" value="zf-NF-X1"/>
    <property type="match status" value="8"/>
</dbReference>
<keyword evidence="9" id="KW-0539">Nucleus</keyword>
<keyword evidence="8" id="KW-0804">Transcription</keyword>
<keyword evidence="3" id="KW-0479">Metal-binding</keyword>
<dbReference type="SMART" id="SM00393">
    <property type="entry name" value="R3H"/>
    <property type="match status" value="1"/>
</dbReference>
<proteinExistence type="inferred from homology"/>
<sequence length="953" mass="108461">MTRSLIASSENVDQMDLRERISSEISASNYTCLVCTDYITPTSQIWPCGNCYRVFDLDCIQDWASRGGNTWRCPSCNFDHTKIPKKYTCWCGKSVNPTVNYLEPHSCGNQCSNPLSSCFHDCTLTCHPGPHLDKCLSLGPKMKCHCGKHTNQVLCIDTPYEKGWKCDDICNDLLPCGKHRCQQKCHEGFCDDCKTILPDSKCYCGKTTASIKCEDKLPKRSTSGTNSWIGIYQCENMCEEFLDCGIHKCLELCHAVTKTSHKCPNSPKSLTHCPCGKSNINDLTETPRKSCLDPIPTCNQICGKRLPCGHKCYWNCHTGECAPCYRTVDVDCHCGSTHYSIACKLNIQNYKPKCLTKCNAKFNCRRHYCTERCCSFRKLAFDRANLIKKQLRKNVITNAHVNAIEFETIHTCTKICDQMLSCGKHRCKQTCHPGPCPPCLESSSEDLVCHCGLTIVPAPVRCGTSLPICPFQCTRQKECGHSPEPHHCHEDDITCPKCTTLVTKTCQCEKQKLVANVMCYQTSVSCYLTCNKILPCGVHKCNKKCHKPGECQTKCLEKCNKSKSCGHLCQKMCHAGTLCDEKTPCTEMVRISCKCGRRKQPLFCYVLKQMKDDEKEENPTIECDEICEKERRNKLLIEALGLTSDRAKETQISLKMRAVEEIYTPFVLNVYSKQKVWAESIENIFRKLLSETLETKINSMDNLELKQSYHFRPMKEIQRRFIHELAQAWGFFSEAHDQEPKRSVFIKLLKNSKTPDFSLAEAHQISKDHRVYEQKKAEEKSKMMQICTSGSSNPDNEGIERSNFYNGIVIKDVFFGVTIDKVDSAIHDIWNENDDGKSGNQFGLIKNAKVEYISDSMYVFYDKADISNDLVSTYQKQIVDLSTLFGKRLKEKNLAMKCTPVIIDMENNTITDFMPESDTLLIKEDKLKESIDFLMDNLEDIKIESSNVSSEWW</sequence>